<dbReference type="GO" id="GO:0016491">
    <property type="term" value="F:oxidoreductase activity"/>
    <property type="evidence" value="ECO:0007669"/>
    <property type="project" value="UniProtKB-KW"/>
</dbReference>
<dbReference type="InterPro" id="IPR036812">
    <property type="entry name" value="NAD(P)_OxRdtase_dom_sf"/>
</dbReference>
<dbReference type="Proteomes" id="UP000017429">
    <property type="component" value="Chromosome"/>
</dbReference>
<evidence type="ECO:0000313" key="2">
    <source>
        <dbReference type="EMBL" id="USF23775.1"/>
    </source>
</evidence>
<dbReference type="CDD" id="cd19078">
    <property type="entry name" value="AKR_AKR13C1_2"/>
    <property type="match status" value="1"/>
</dbReference>
<sequence>MAINTIKINIKSMGAEMNRREFLKITSFMLAGAAAGFNGADIMAKEHKYSMPLRVLGKDFKVSALGLGCMGMSANHGPARDKKEMINLIAEAYDLGINFFDTAEIYGPHINEELVGSALKRYRKQVAIGTKFGLYYPNGKQLEDARPESIRKALEGSLKRLQTDYVDIYYQHRIDNKVPIEDVAGTMKDLVKEGKILHWGMSEPNIETIKRAHKEFPVTAVENQYAMSFRRHEEQTFKVIEELGIGLVAYSPLDRGYLAGQMDGNTKFDKKLDMRAGFPRMSHENMTKNRVIIDFLKELGNEKGGATPAQIALAWILAQKPWIVPIPETTNISHLRENIKAVNITWTKKEMEEINKRLSKIKLYGERYQPESDAAKSVYNLI</sequence>
<dbReference type="Pfam" id="PF00248">
    <property type="entry name" value="Aldo_ket_red"/>
    <property type="match status" value="1"/>
</dbReference>
<keyword evidence="3" id="KW-1185">Reference proteome</keyword>
<evidence type="ECO:0000313" key="3">
    <source>
        <dbReference type="Proteomes" id="UP000017429"/>
    </source>
</evidence>
<dbReference type="SUPFAM" id="SSF51430">
    <property type="entry name" value="NAD(P)-linked oxidoreductase"/>
    <property type="match status" value="1"/>
</dbReference>
<dbReference type="AlphaFoldDB" id="V2RMS6"/>
<reference evidence="2" key="3">
    <citation type="submission" date="2022-06" db="EMBL/GenBank/DDBJ databases">
        <title>Resources to Facilitate Use of the Altered Schaedler Flora (ASF) Mouse Model to Study Microbiome Function.</title>
        <authorList>
            <person name="Proctor A."/>
            <person name="Parvinroo S."/>
            <person name="Richie T."/>
            <person name="Jia X."/>
            <person name="Lee S.T.M."/>
            <person name="Karp P.D."/>
            <person name="Paley S."/>
            <person name="Kostic A.D."/>
            <person name="Pierre J.F."/>
            <person name="Wannemuehler M.J."/>
            <person name="Phillips G.J."/>
        </authorList>
    </citation>
    <scope>NUCLEOTIDE SEQUENCE</scope>
    <source>
        <strain evidence="2">ASF457</strain>
    </source>
</reference>
<dbReference type="EMBL" id="CP097562">
    <property type="protein sequence ID" value="USF23775.1"/>
    <property type="molecule type" value="Genomic_DNA"/>
</dbReference>
<dbReference type="eggNOG" id="COG0667">
    <property type="taxonomic scope" value="Bacteria"/>
</dbReference>
<dbReference type="InterPro" id="IPR050791">
    <property type="entry name" value="Aldo-Keto_reductase"/>
</dbReference>
<dbReference type="GO" id="GO:0005737">
    <property type="term" value="C:cytoplasm"/>
    <property type="evidence" value="ECO:0007669"/>
    <property type="project" value="TreeGrafter"/>
</dbReference>
<organism evidence="2 3">
    <name type="scientific">Mucispirillum schaedleri ASF457</name>
    <dbReference type="NCBI Taxonomy" id="1379858"/>
    <lineage>
        <taxon>Bacteria</taxon>
        <taxon>Pseudomonadati</taxon>
        <taxon>Deferribacterota</taxon>
        <taxon>Deferribacteres</taxon>
        <taxon>Deferribacterales</taxon>
        <taxon>Mucispirillaceae</taxon>
        <taxon>Mucispirillum</taxon>
    </lineage>
</organism>
<dbReference type="PANTHER" id="PTHR43625:SF77">
    <property type="entry name" value="ALDO-KETO REDUCTASE"/>
    <property type="match status" value="1"/>
</dbReference>
<dbReference type="PANTHER" id="PTHR43625">
    <property type="entry name" value="AFLATOXIN B1 ALDEHYDE REDUCTASE"/>
    <property type="match status" value="1"/>
</dbReference>
<keyword evidence="1" id="KW-0560">Oxidoreductase</keyword>
<gene>
    <name evidence="2" type="ORF">N508_000842</name>
</gene>
<dbReference type="KEGG" id="msch:N508_000842"/>
<reference evidence="2" key="1">
    <citation type="journal article" date="2014" name="Genome Announc.">
        <title>Draft genome sequences of the altered schaedler flora, a defined bacterial community from gnotobiotic mice.</title>
        <authorList>
            <person name="Wannemuehler M.J."/>
            <person name="Overstreet A.M."/>
            <person name="Ward D.V."/>
            <person name="Phillips G.J."/>
        </authorList>
    </citation>
    <scope>NUCLEOTIDE SEQUENCE</scope>
    <source>
        <strain evidence="2">ASF457</strain>
    </source>
</reference>
<protein>
    <submittedName>
        <fullName evidence="2">Uncharacterized protein</fullName>
    </submittedName>
</protein>
<accession>V2RMS6</accession>
<proteinExistence type="predicted"/>
<reference evidence="2" key="2">
    <citation type="submission" date="2022-05" db="EMBL/GenBank/DDBJ databases">
        <authorList>
            <person name="Proctor A.L."/>
            <person name="Phillips G.J."/>
            <person name="Wannemuehler M.J."/>
        </authorList>
    </citation>
    <scope>NUCLEOTIDE SEQUENCE</scope>
    <source>
        <strain evidence="2">ASF457</strain>
    </source>
</reference>
<dbReference type="Gene3D" id="3.20.20.100">
    <property type="entry name" value="NADP-dependent oxidoreductase domain"/>
    <property type="match status" value="1"/>
</dbReference>
<dbReference type="RefSeq" id="WP_023275147.1">
    <property type="nucleotide sequence ID" value="NZ_CP097562.1"/>
</dbReference>
<dbReference type="InterPro" id="IPR023210">
    <property type="entry name" value="NADP_OxRdtase_dom"/>
</dbReference>
<name>V2RMS6_9BACT</name>
<evidence type="ECO:0000256" key="1">
    <source>
        <dbReference type="ARBA" id="ARBA00023002"/>
    </source>
</evidence>